<evidence type="ECO:0000313" key="3">
    <source>
        <dbReference type="Proteomes" id="UP000486602"/>
    </source>
</evidence>
<protein>
    <submittedName>
        <fullName evidence="2">Uncharacterized protein</fullName>
    </submittedName>
</protein>
<dbReference type="Proteomes" id="UP000486602">
    <property type="component" value="Unassembled WGS sequence"/>
</dbReference>
<feature type="transmembrane region" description="Helical" evidence="1">
    <location>
        <begin position="95"/>
        <end position="114"/>
    </location>
</feature>
<keyword evidence="1" id="KW-0472">Membrane</keyword>
<reference evidence="2 3" key="1">
    <citation type="submission" date="2020-02" db="EMBL/GenBank/DDBJ databases">
        <title>Out from the shadows clarifying the taxonomy of the family Cryomorphaceae and related taxa by utilizing the GTDB taxonomic framework.</title>
        <authorList>
            <person name="Bowman J.P."/>
        </authorList>
    </citation>
    <scope>NUCLEOTIDE SEQUENCE [LARGE SCALE GENOMIC DNA]</scope>
    <source>
        <strain evidence="2 3">QSSC 1-22</strain>
    </source>
</reference>
<proteinExistence type="predicted"/>
<dbReference type="EMBL" id="JAAGVY010000075">
    <property type="protein sequence ID" value="NEN25744.1"/>
    <property type="molecule type" value="Genomic_DNA"/>
</dbReference>
<dbReference type="AlphaFoldDB" id="A0A7K3WW48"/>
<feature type="transmembrane region" description="Helical" evidence="1">
    <location>
        <begin position="56"/>
        <end position="74"/>
    </location>
</feature>
<organism evidence="2 3">
    <name type="scientific">Cryomorpha ignava</name>
    <dbReference type="NCBI Taxonomy" id="101383"/>
    <lineage>
        <taxon>Bacteria</taxon>
        <taxon>Pseudomonadati</taxon>
        <taxon>Bacteroidota</taxon>
        <taxon>Flavobacteriia</taxon>
        <taxon>Flavobacteriales</taxon>
        <taxon>Cryomorphaceae</taxon>
        <taxon>Cryomorpha</taxon>
    </lineage>
</organism>
<accession>A0A7K3WW48</accession>
<feature type="transmembrane region" description="Helical" evidence="1">
    <location>
        <begin position="120"/>
        <end position="147"/>
    </location>
</feature>
<gene>
    <name evidence="2" type="ORF">G3O08_19830</name>
</gene>
<keyword evidence="1" id="KW-0812">Transmembrane</keyword>
<comment type="caution">
    <text evidence="2">The sequence shown here is derived from an EMBL/GenBank/DDBJ whole genome shotgun (WGS) entry which is preliminary data.</text>
</comment>
<keyword evidence="3" id="KW-1185">Reference proteome</keyword>
<sequence>MKRLDEIEKMSSKTALKVGLSVGTFFLFLTTSILVLVAGGLLGLIGLYAILSFNNLYLSLILLYLSFPFALWTVGRRIGKNLFNDKSTLRTSFEFSFGVNLIIWTVFYISQLLVGQSTEIVIWTIATVGITIILSILTTFTIGILIVNQTRKKINKAHNNG</sequence>
<name>A0A7K3WW48_9FLAO</name>
<keyword evidence="1" id="KW-1133">Transmembrane helix</keyword>
<evidence type="ECO:0000256" key="1">
    <source>
        <dbReference type="SAM" id="Phobius"/>
    </source>
</evidence>
<feature type="transmembrane region" description="Helical" evidence="1">
    <location>
        <begin position="20"/>
        <end position="50"/>
    </location>
</feature>
<evidence type="ECO:0000313" key="2">
    <source>
        <dbReference type="EMBL" id="NEN25744.1"/>
    </source>
</evidence>
<dbReference type="RefSeq" id="WP_163287190.1">
    <property type="nucleotide sequence ID" value="NZ_JAAGVY010000075.1"/>
</dbReference>